<evidence type="ECO:0000256" key="1">
    <source>
        <dbReference type="ARBA" id="ARBA00000677"/>
    </source>
</evidence>
<comment type="similarity">
    <text evidence="2 6">Belongs to the peptidase S26 family.</text>
</comment>
<keyword evidence="9" id="KW-1185">Reference proteome</keyword>
<comment type="caution">
    <text evidence="8">The sequence shown here is derived from an EMBL/GenBank/DDBJ whole genome shotgun (WGS) entry which is preliminary data.</text>
</comment>
<dbReference type="InterPro" id="IPR019758">
    <property type="entry name" value="Pept_S26A_signal_pept_1_CS"/>
</dbReference>
<dbReference type="Proteomes" id="UP000812961">
    <property type="component" value="Unassembled WGS sequence"/>
</dbReference>
<organism evidence="8 9">
    <name type="scientific">Chitinophaga rhizophila</name>
    <dbReference type="NCBI Taxonomy" id="2866212"/>
    <lineage>
        <taxon>Bacteria</taxon>
        <taxon>Pseudomonadati</taxon>
        <taxon>Bacteroidota</taxon>
        <taxon>Chitinophagia</taxon>
        <taxon>Chitinophagales</taxon>
        <taxon>Chitinophagaceae</taxon>
        <taxon>Chitinophaga</taxon>
    </lineage>
</organism>
<gene>
    <name evidence="8" type="primary">lepB</name>
    <name evidence="8" type="ORF">K1Y79_06005</name>
</gene>
<evidence type="ECO:0000313" key="8">
    <source>
        <dbReference type="EMBL" id="MBW8683882.1"/>
    </source>
</evidence>
<evidence type="ECO:0000256" key="2">
    <source>
        <dbReference type="ARBA" id="ARBA00009370"/>
    </source>
</evidence>
<dbReference type="CDD" id="cd06530">
    <property type="entry name" value="S26_SPase_I"/>
    <property type="match status" value="2"/>
</dbReference>
<keyword evidence="6" id="KW-0645">Protease</keyword>
<dbReference type="GO" id="GO:0009003">
    <property type="term" value="F:signal peptidase activity"/>
    <property type="evidence" value="ECO:0007669"/>
    <property type="project" value="UniProtKB-EC"/>
</dbReference>
<keyword evidence="5 6" id="KW-0378">Hydrolase</keyword>
<dbReference type="InterPro" id="IPR036286">
    <property type="entry name" value="LexA/Signal_pep-like_sf"/>
</dbReference>
<dbReference type="InterPro" id="IPR000223">
    <property type="entry name" value="Pept_S26A_signal_pept_1"/>
</dbReference>
<dbReference type="EMBL" id="JAICCF010000001">
    <property type="protein sequence ID" value="MBW8683882.1"/>
    <property type="molecule type" value="Genomic_DNA"/>
</dbReference>
<reference evidence="8 9" key="1">
    <citation type="submission" date="2021-08" db="EMBL/GenBank/DDBJ databases">
        <title>The genome sequence of Chitinophaga sp. B61.</title>
        <authorList>
            <person name="Zhang X."/>
        </authorList>
    </citation>
    <scope>NUCLEOTIDE SEQUENCE [LARGE SCALE GENOMIC DNA]</scope>
    <source>
        <strain evidence="8 9">B61</strain>
    </source>
</reference>
<dbReference type="EC" id="3.4.21.89" evidence="3 6"/>
<keyword evidence="6" id="KW-1133">Transmembrane helix</keyword>
<dbReference type="SUPFAM" id="SSF51306">
    <property type="entry name" value="LexA/Signal peptidase"/>
    <property type="match status" value="1"/>
</dbReference>
<keyword evidence="6" id="KW-0812">Transmembrane</keyword>
<dbReference type="NCBIfam" id="TIGR02227">
    <property type="entry name" value="sigpep_I_bact"/>
    <property type="match status" value="1"/>
</dbReference>
<evidence type="ECO:0000259" key="7">
    <source>
        <dbReference type="Pfam" id="PF10502"/>
    </source>
</evidence>
<dbReference type="PANTHER" id="PTHR43390:SF1">
    <property type="entry name" value="CHLOROPLAST PROCESSING PEPTIDASE"/>
    <property type="match status" value="1"/>
</dbReference>
<evidence type="ECO:0000256" key="5">
    <source>
        <dbReference type="ARBA" id="ARBA00022801"/>
    </source>
</evidence>
<comment type="catalytic activity">
    <reaction evidence="1 6">
        <text>Cleavage of hydrophobic, N-terminal signal or leader sequences from secreted and periplasmic proteins.</text>
        <dbReference type="EC" id="3.4.21.89"/>
    </reaction>
</comment>
<keyword evidence="6" id="KW-0472">Membrane</keyword>
<feature type="transmembrane region" description="Helical" evidence="6">
    <location>
        <begin position="6"/>
        <end position="25"/>
    </location>
</feature>
<feature type="domain" description="Peptidase S26" evidence="7">
    <location>
        <begin position="7"/>
        <end position="289"/>
    </location>
</feature>
<name>A0ABS7GAY8_9BACT</name>
<protein>
    <recommendedName>
        <fullName evidence="4 6">Signal peptidase I</fullName>
        <ecNumber evidence="3 6">3.4.21.89</ecNumber>
    </recommendedName>
</protein>
<dbReference type="PANTHER" id="PTHR43390">
    <property type="entry name" value="SIGNAL PEPTIDASE I"/>
    <property type="match status" value="1"/>
</dbReference>
<evidence type="ECO:0000313" key="9">
    <source>
        <dbReference type="Proteomes" id="UP000812961"/>
    </source>
</evidence>
<evidence type="ECO:0000256" key="6">
    <source>
        <dbReference type="RuleBase" id="RU362042"/>
    </source>
</evidence>
<dbReference type="PROSITE" id="PS00761">
    <property type="entry name" value="SPASE_I_3"/>
    <property type="match status" value="1"/>
</dbReference>
<evidence type="ECO:0000256" key="3">
    <source>
        <dbReference type="ARBA" id="ARBA00013208"/>
    </source>
</evidence>
<evidence type="ECO:0000256" key="4">
    <source>
        <dbReference type="ARBA" id="ARBA00019232"/>
    </source>
</evidence>
<dbReference type="RefSeq" id="WP_220249091.1">
    <property type="nucleotide sequence ID" value="NZ_JAICCF010000001.1"/>
</dbReference>
<dbReference type="Pfam" id="PF10502">
    <property type="entry name" value="Peptidase_S26"/>
    <property type="match status" value="1"/>
</dbReference>
<proteinExistence type="inferred from homology"/>
<dbReference type="Gene3D" id="2.10.109.10">
    <property type="entry name" value="Umud Fragment, subunit A"/>
    <property type="match status" value="1"/>
</dbReference>
<comment type="subcellular location">
    <subcellularLocation>
        <location evidence="6">Membrane</location>
        <topology evidence="6">Single-pass type II membrane protein</topology>
    </subcellularLocation>
</comment>
<accession>A0ABS7GAY8</accession>
<dbReference type="InterPro" id="IPR019533">
    <property type="entry name" value="Peptidase_S26"/>
</dbReference>
<sequence>MSTVTTVSKFLLLITYTIICKLYVFDIYQVNSSSMEGTLMKGDVLFINKLAYGPQEINSVDNISWVKLFHKNPGEEQICLATNRKPGYTNIRRNDVFIYELFPGYFVVKRCIGMPGEVLSIRNDTALVNNRIVDFPADNLSQYHIQFADAASMKKYLSTISRSVIDSVNIEEKVLVANLSPGSLPQKAWQVMRLPNKLLIGKTPYFLPGEWTINRLGPLTVPYRGWAASHDALYRSTIAHWECSGKSAGHVFKDNYYFMMGDNKPYSEDSRYLGFIPEKKIVGKVAFILFSYNEKGFVWNRLFKNIL</sequence>
<dbReference type="PRINTS" id="PR00727">
    <property type="entry name" value="LEADERPTASE"/>
</dbReference>